<dbReference type="Pfam" id="PF04851">
    <property type="entry name" value="ResIII"/>
    <property type="match status" value="1"/>
</dbReference>
<proteinExistence type="predicted"/>
<dbReference type="GO" id="GO:0030908">
    <property type="term" value="P:protein splicing"/>
    <property type="evidence" value="ECO:0007669"/>
    <property type="project" value="InterPro"/>
</dbReference>
<accession>A0A481YY45</accession>
<evidence type="ECO:0000313" key="5">
    <source>
        <dbReference type="EMBL" id="QBK88059.1"/>
    </source>
</evidence>
<dbReference type="InterPro" id="IPR004042">
    <property type="entry name" value="Intein_endonuc_central"/>
</dbReference>
<dbReference type="PROSITE" id="PS51192">
    <property type="entry name" value="HELICASE_ATP_BIND_1"/>
    <property type="match status" value="1"/>
</dbReference>
<dbReference type="GO" id="GO:0004386">
    <property type="term" value="F:helicase activity"/>
    <property type="evidence" value="ECO:0007669"/>
    <property type="project" value="UniProtKB-KW"/>
</dbReference>
<evidence type="ECO:0000256" key="1">
    <source>
        <dbReference type="ARBA" id="ARBA00022801"/>
    </source>
</evidence>
<protein>
    <submittedName>
        <fullName evidence="5">A18-like helicase</fullName>
    </submittedName>
</protein>
<dbReference type="Pfam" id="PF05203">
    <property type="entry name" value="Hom_end_hint"/>
    <property type="match status" value="1"/>
</dbReference>
<dbReference type="GO" id="GO:0005524">
    <property type="term" value="F:ATP binding"/>
    <property type="evidence" value="ECO:0007669"/>
    <property type="project" value="InterPro"/>
</dbReference>
<dbReference type="InterPro" id="IPR006935">
    <property type="entry name" value="Helicase/UvrB_N"/>
</dbReference>
<evidence type="ECO:0000259" key="4">
    <source>
        <dbReference type="PROSITE" id="PS51192"/>
    </source>
</evidence>
<name>A0A481YY45_9VIRU</name>
<dbReference type="Gene3D" id="2.170.16.10">
    <property type="entry name" value="Hedgehog/Intein (Hint) domain"/>
    <property type="match status" value="1"/>
</dbReference>
<feature type="compositionally biased region" description="Basic and acidic residues" evidence="2">
    <location>
        <begin position="870"/>
        <end position="883"/>
    </location>
</feature>
<dbReference type="EMBL" id="MK500374">
    <property type="protein sequence ID" value="QBK88059.1"/>
    <property type="molecule type" value="Genomic_DNA"/>
</dbReference>
<dbReference type="InterPro" id="IPR014001">
    <property type="entry name" value="Helicase_ATP-bd"/>
</dbReference>
<sequence length="891" mass="102527">MQVKFQQFFEQSMEKNNSKKYTDDLFRMSLRIDKTFLCDRDINQIKNDCFVEGNENDYGPADSLRAYGETSSALYLPFAYAKARFKQSPNKDIQFPTTQYNFNSEQFPFRTDCGRDQEIVFNEATELIRKHRSALLSLYCNYGKCLAKNTPILMYDGTIKMVQDIQVGDLLMGDDSTPRNVLSLARGHEEMYEVVPIKGDSYTVNKSHILSLKISGNRNIIKCRRHNGEMRSWFVKWFDHEHLKLRTKHFYHHDHKSDSETYAAAKKFCDSIDSADIIDISVEDYINLPASFHGPAGPLLGYKVGVDFDAQLVDIDPYMLGYWLGDGVSSVPKITTIDQPVLDYFEKHLKPLGLYLNPNKHDPITYSIRGTGRMYSNLFLNALKSYNLLNNKHIPQVYKSNTREVRLQLLAGLLDSDGSLQCNCFDFIQKSKVLAEDTLFLVRSLGLAAYIKKCQKTCTNAPGGPKTGIYYRMTIFGHTDMIPTILERKQASCRQQIRNPLATRIKVVPKGLGQYYGFSIDGNHRFLLGDFTVTHNTYEAIRLAQASGFKAAVLVHRGILFDQWTESIQKFTTAKVQQVDTDGILDPEADFYIFNIAFVHKRWRKNTKSWIPKKLGIYKEIGILIVDEAHIACASEMSRALLYFNPRITLALTATPVRKDGMDKVLELYFGKYNTTRIIRIATDPFTVYRLPTGIKPEFTYNAYGKKDWSSVIRSLVENEIRNKLIIHLVCKFNTYNILLLTKRKNHCKMLSKWLTKLRITNTVMIGTTKKYDKTARVLLSTYSKLGVGFDDTRLNMLIVACSVTEVEQYAGRLRDGEGKKRIIVDLVDNDSNCLKHWSERRSWYISRNGEIRHYYRDFPNEKPGANTPEPERDEMTTAEKPKRLARRLLP</sequence>
<keyword evidence="5" id="KW-0067">ATP-binding</keyword>
<dbReference type="InterPro" id="IPR027417">
    <property type="entry name" value="P-loop_NTPase"/>
</dbReference>
<dbReference type="InterPro" id="IPR027434">
    <property type="entry name" value="Homing_endonucl"/>
</dbReference>
<dbReference type="InterPro" id="IPR007868">
    <property type="entry name" value="Hom_end_hint"/>
</dbReference>
<dbReference type="SUPFAM" id="SSF52540">
    <property type="entry name" value="P-loop containing nucleoside triphosphate hydrolases"/>
    <property type="match status" value="1"/>
</dbReference>
<dbReference type="GO" id="GO:0004519">
    <property type="term" value="F:endonuclease activity"/>
    <property type="evidence" value="ECO:0007669"/>
    <property type="project" value="InterPro"/>
</dbReference>
<gene>
    <name evidence="5" type="ORF">LCMAC202_04210</name>
</gene>
<dbReference type="GO" id="GO:0016787">
    <property type="term" value="F:hydrolase activity"/>
    <property type="evidence" value="ECO:0007669"/>
    <property type="project" value="UniProtKB-KW"/>
</dbReference>
<dbReference type="PROSITE" id="PS50819">
    <property type="entry name" value="INTEIN_ENDONUCLEASE"/>
    <property type="match status" value="1"/>
</dbReference>
<evidence type="ECO:0000259" key="3">
    <source>
        <dbReference type="PROSITE" id="PS50819"/>
    </source>
</evidence>
<dbReference type="Gene3D" id="3.40.50.300">
    <property type="entry name" value="P-loop containing nucleotide triphosphate hydrolases"/>
    <property type="match status" value="2"/>
</dbReference>
<evidence type="ECO:0000256" key="2">
    <source>
        <dbReference type="SAM" id="MobiDB-lite"/>
    </source>
</evidence>
<dbReference type="GO" id="GO:0003677">
    <property type="term" value="F:DNA binding"/>
    <property type="evidence" value="ECO:0007669"/>
    <property type="project" value="InterPro"/>
</dbReference>
<feature type="region of interest" description="Disordered" evidence="2">
    <location>
        <begin position="857"/>
        <end position="891"/>
    </location>
</feature>
<keyword evidence="5" id="KW-0347">Helicase</keyword>
<reference evidence="5" key="1">
    <citation type="journal article" date="2019" name="MBio">
        <title>Virus Genomes from Deep Sea Sediments Expand the Ocean Megavirome and Support Independent Origins of Viral Gigantism.</title>
        <authorList>
            <person name="Backstrom D."/>
            <person name="Yutin N."/>
            <person name="Jorgensen S.L."/>
            <person name="Dharamshi J."/>
            <person name="Homa F."/>
            <person name="Zaremba-Niedwiedzka K."/>
            <person name="Spang A."/>
            <person name="Wolf Y.I."/>
            <person name="Koonin E.V."/>
            <person name="Ettema T.J."/>
        </authorList>
    </citation>
    <scope>NUCLEOTIDE SEQUENCE</scope>
</reference>
<dbReference type="InterPro" id="IPR036844">
    <property type="entry name" value="Hint_dom_sf"/>
</dbReference>
<dbReference type="SUPFAM" id="SSF55608">
    <property type="entry name" value="Homing endonucleases"/>
    <property type="match status" value="1"/>
</dbReference>
<keyword evidence="5" id="KW-0547">Nucleotide-binding</keyword>
<feature type="domain" description="Helicase ATP-binding" evidence="4">
    <location>
        <begin position="517"/>
        <end position="674"/>
    </location>
</feature>
<dbReference type="Gene3D" id="3.10.28.10">
    <property type="entry name" value="Homing endonucleases"/>
    <property type="match status" value="1"/>
</dbReference>
<organism evidence="5">
    <name type="scientific">Marseillevirus LCMAC202</name>
    <dbReference type="NCBI Taxonomy" id="2506606"/>
    <lineage>
        <taxon>Viruses</taxon>
        <taxon>Varidnaviria</taxon>
        <taxon>Bamfordvirae</taxon>
        <taxon>Nucleocytoviricota</taxon>
        <taxon>Megaviricetes</taxon>
        <taxon>Pimascovirales</taxon>
        <taxon>Pimascovirales incertae sedis</taxon>
        <taxon>Marseilleviridae</taxon>
    </lineage>
</organism>
<dbReference type="SUPFAM" id="SSF51294">
    <property type="entry name" value="Hedgehog/intein (Hint) domain"/>
    <property type="match status" value="1"/>
</dbReference>
<keyword evidence="1" id="KW-0378">Hydrolase</keyword>
<feature type="domain" description="DOD-type homing endonuclease" evidence="3">
    <location>
        <begin position="319"/>
        <end position="447"/>
    </location>
</feature>